<keyword evidence="2" id="KW-0285">Flavoprotein</keyword>
<organism evidence="13 14">
    <name type="scientific">Streptomyces mooreae</name>
    <dbReference type="NCBI Taxonomy" id="3075523"/>
    <lineage>
        <taxon>Bacteria</taxon>
        <taxon>Bacillati</taxon>
        <taxon>Actinomycetota</taxon>
        <taxon>Actinomycetes</taxon>
        <taxon>Kitasatosporales</taxon>
        <taxon>Streptomycetaceae</taxon>
        <taxon>Streptomyces</taxon>
    </lineage>
</organism>
<dbReference type="Proteomes" id="UP001180551">
    <property type="component" value="Unassembled WGS sequence"/>
</dbReference>
<dbReference type="PROSITE" id="PS51085">
    <property type="entry name" value="2FE2S_FER_2"/>
    <property type="match status" value="1"/>
</dbReference>
<protein>
    <submittedName>
        <fullName evidence="13">MOSC domain-containing protein</fullName>
    </submittedName>
</protein>
<keyword evidence="14" id="KW-1185">Reference proteome</keyword>
<proteinExistence type="predicted"/>
<evidence type="ECO:0000259" key="10">
    <source>
        <dbReference type="PROSITE" id="PS51085"/>
    </source>
</evidence>
<evidence type="ECO:0000256" key="5">
    <source>
        <dbReference type="ARBA" id="ARBA00022827"/>
    </source>
</evidence>
<evidence type="ECO:0000256" key="8">
    <source>
        <dbReference type="ARBA" id="ARBA00023014"/>
    </source>
</evidence>
<dbReference type="InterPro" id="IPR011037">
    <property type="entry name" value="Pyrv_Knase-like_insert_dom_sf"/>
</dbReference>
<dbReference type="PROSITE" id="PS51340">
    <property type="entry name" value="MOSC"/>
    <property type="match status" value="1"/>
</dbReference>
<dbReference type="Gene3D" id="2.40.33.20">
    <property type="entry name" value="PK beta-barrel domain-like"/>
    <property type="match status" value="1"/>
</dbReference>
<evidence type="ECO:0000256" key="1">
    <source>
        <dbReference type="ARBA" id="ARBA00001974"/>
    </source>
</evidence>
<dbReference type="PANTHER" id="PTHR47354">
    <property type="entry name" value="NADH OXIDOREDUCTASE HCR"/>
    <property type="match status" value="1"/>
</dbReference>
<evidence type="ECO:0000256" key="3">
    <source>
        <dbReference type="ARBA" id="ARBA00022714"/>
    </source>
</evidence>
<keyword evidence="3" id="KW-0001">2Fe-2S</keyword>
<evidence type="ECO:0000256" key="9">
    <source>
        <dbReference type="SAM" id="MobiDB-lite"/>
    </source>
</evidence>
<gene>
    <name evidence="13" type="ORF">RM550_00030</name>
</gene>
<dbReference type="InterPro" id="IPR017927">
    <property type="entry name" value="FAD-bd_FR_type"/>
</dbReference>
<dbReference type="Pfam" id="PF00175">
    <property type="entry name" value="NAD_binding_1"/>
    <property type="match status" value="1"/>
</dbReference>
<evidence type="ECO:0000256" key="2">
    <source>
        <dbReference type="ARBA" id="ARBA00022630"/>
    </source>
</evidence>
<evidence type="ECO:0000313" key="14">
    <source>
        <dbReference type="Proteomes" id="UP001180551"/>
    </source>
</evidence>
<keyword evidence="8" id="KW-0411">Iron-sulfur</keyword>
<evidence type="ECO:0000313" key="13">
    <source>
        <dbReference type="EMBL" id="MDT0454125.1"/>
    </source>
</evidence>
<dbReference type="InterPro" id="IPR001041">
    <property type="entry name" value="2Fe-2S_ferredoxin-type"/>
</dbReference>
<comment type="cofactor">
    <cofactor evidence="1">
        <name>FAD</name>
        <dbReference type="ChEBI" id="CHEBI:57692"/>
    </cofactor>
</comment>
<keyword evidence="7" id="KW-0408">Iron</keyword>
<feature type="compositionally biased region" description="Pro residues" evidence="9">
    <location>
        <begin position="257"/>
        <end position="269"/>
    </location>
</feature>
<keyword evidence="6" id="KW-0560">Oxidoreductase</keyword>
<dbReference type="InterPro" id="IPR012675">
    <property type="entry name" value="Beta-grasp_dom_sf"/>
</dbReference>
<dbReference type="RefSeq" id="WP_311621588.1">
    <property type="nucleotide sequence ID" value="NZ_JAVRFE010000001.1"/>
</dbReference>
<evidence type="ECO:0000256" key="7">
    <source>
        <dbReference type="ARBA" id="ARBA00023004"/>
    </source>
</evidence>
<dbReference type="InterPro" id="IPR039261">
    <property type="entry name" value="FNR_nucleotide-bd"/>
</dbReference>
<dbReference type="Gene3D" id="2.40.30.10">
    <property type="entry name" value="Translation factors"/>
    <property type="match status" value="1"/>
</dbReference>
<dbReference type="InterPro" id="IPR050415">
    <property type="entry name" value="MRET"/>
</dbReference>
<reference evidence="13" key="1">
    <citation type="submission" date="2024-05" db="EMBL/GenBank/DDBJ databases">
        <title>30 novel species of actinomycetes from the DSMZ collection.</title>
        <authorList>
            <person name="Nouioui I."/>
        </authorList>
    </citation>
    <scope>NUCLEOTIDE SEQUENCE</scope>
    <source>
        <strain evidence="13">DSM 41527</strain>
    </source>
</reference>
<evidence type="ECO:0000259" key="11">
    <source>
        <dbReference type="PROSITE" id="PS51340"/>
    </source>
</evidence>
<feature type="region of interest" description="Disordered" evidence="9">
    <location>
        <begin position="251"/>
        <end position="270"/>
    </location>
</feature>
<sequence>MSEVRVRRLVRYPVKGCAGQDITRAWLRPGLGLPGDRVLAIANGQRPVPRAGRWAPTETFARLTTNSDLLRLSAAFDDTADTVTLHHPEQGPSTVLLDRPESRKDADALLRRWLPAGPHGGPELVRADRGYWDDGTSTVSLINLDTVDALADAVGTPVDPLRFRGNIYLAGLGAWTELSLPGERILLGGAELEVLHPINRCRATCVNPVTHEVDLNIPAALMTHFGHLFCGVRARVLSPGALHTGDRLTRFRHRGRPQPPTAGLPPEQWPRPARVVRYEAESDDVVSVWLRDPLRHLRGPHLPGQHLRIHVTDDRGPVWRCYTISGSHHGDLRISVKRHPDGRLSPWLHRHARLGATLLVSGPHGSLTAESGSGSGSLSPLLLAGAGIGITQTLALLQAAAEESPGRPLVLCHTARSGRELALWEEARALISTLPQGRARLFLTHPEDGDLTRWNATAGRPDLGAVAAPLLGLPTATASLCGPPGFMDAARHSLIRHGLPAEAVHQEIFASPRAPSPTPGPPLPGPFRVSFTVSDRQADWTPDHGSLLDLADAMGVPAPSGCRVGACHLCQQPVSGGSVTYTTPPALPPKPDSTLLCCAVPTGDVRIPL</sequence>
<feature type="domain" description="FAD-binding FR-type" evidence="12">
    <location>
        <begin position="268"/>
        <end position="370"/>
    </location>
</feature>
<feature type="domain" description="2Fe-2S ferredoxin-type" evidence="10">
    <location>
        <begin position="527"/>
        <end position="609"/>
    </location>
</feature>
<dbReference type="InterPro" id="IPR001433">
    <property type="entry name" value="OxRdtase_FAD/NAD-bd"/>
</dbReference>
<dbReference type="PROSITE" id="PS51384">
    <property type="entry name" value="FAD_FR"/>
    <property type="match status" value="1"/>
</dbReference>
<dbReference type="Pfam" id="PF03476">
    <property type="entry name" value="MOSC_N"/>
    <property type="match status" value="1"/>
</dbReference>
<name>A0ABU2T1Q0_9ACTN</name>
<dbReference type="SUPFAM" id="SSF52343">
    <property type="entry name" value="Ferredoxin reductase-like, C-terminal NADP-linked domain"/>
    <property type="match status" value="1"/>
</dbReference>
<dbReference type="CDD" id="cd00207">
    <property type="entry name" value="fer2"/>
    <property type="match status" value="1"/>
</dbReference>
<comment type="caution">
    <text evidence="13">The sequence shown here is derived from an EMBL/GenBank/DDBJ whole genome shotgun (WGS) entry which is preliminary data.</text>
</comment>
<dbReference type="InterPro" id="IPR008333">
    <property type="entry name" value="Cbr1-like_FAD-bd_dom"/>
</dbReference>
<dbReference type="Gene3D" id="3.40.50.80">
    <property type="entry name" value="Nucleotide-binding domain of ferredoxin-NADP reductase (FNR) module"/>
    <property type="match status" value="1"/>
</dbReference>
<dbReference type="Pfam" id="PF00111">
    <property type="entry name" value="Fer2"/>
    <property type="match status" value="1"/>
</dbReference>
<dbReference type="SUPFAM" id="SSF63380">
    <property type="entry name" value="Riboflavin synthase domain-like"/>
    <property type="match status" value="1"/>
</dbReference>
<dbReference type="Gene3D" id="3.10.20.30">
    <property type="match status" value="1"/>
</dbReference>
<dbReference type="PANTHER" id="PTHR47354:SF6">
    <property type="entry name" value="NADH OXIDOREDUCTASE HCR"/>
    <property type="match status" value="1"/>
</dbReference>
<keyword evidence="5" id="KW-0274">FAD</keyword>
<dbReference type="InterPro" id="IPR017938">
    <property type="entry name" value="Riboflavin_synthase-like_b-brl"/>
</dbReference>
<dbReference type="Pfam" id="PF00970">
    <property type="entry name" value="FAD_binding_6"/>
    <property type="match status" value="1"/>
</dbReference>
<evidence type="ECO:0000259" key="12">
    <source>
        <dbReference type="PROSITE" id="PS51384"/>
    </source>
</evidence>
<dbReference type="SUPFAM" id="SSF50800">
    <property type="entry name" value="PK beta-barrel domain-like"/>
    <property type="match status" value="1"/>
</dbReference>
<dbReference type="SUPFAM" id="SSF54292">
    <property type="entry name" value="2Fe-2S ferredoxin-like"/>
    <property type="match status" value="1"/>
</dbReference>
<dbReference type="InterPro" id="IPR036010">
    <property type="entry name" value="2Fe-2S_ferredoxin-like_sf"/>
</dbReference>
<evidence type="ECO:0000256" key="4">
    <source>
        <dbReference type="ARBA" id="ARBA00022723"/>
    </source>
</evidence>
<accession>A0ABU2T1Q0</accession>
<keyword evidence="4" id="KW-0479">Metal-binding</keyword>
<dbReference type="InterPro" id="IPR005303">
    <property type="entry name" value="MOCOS_middle"/>
</dbReference>
<dbReference type="Pfam" id="PF03473">
    <property type="entry name" value="MOSC"/>
    <property type="match status" value="1"/>
</dbReference>
<evidence type="ECO:0000256" key="6">
    <source>
        <dbReference type="ARBA" id="ARBA00023002"/>
    </source>
</evidence>
<dbReference type="EMBL" id="JAVRFE010000001">
    <property type="protein sequence ID" value="MDT0454125.1"/>
    <property type="molecule type" value="Genomic_DNA"/>
</dbReference>
<feature type="domain" description="MOSC" evidence="11">
    <location>
        <begin position="107"/>
        <end position="251"/>
    </location>
</feature>
<dbReference type="InterPro" id="IPR005302">
    <property type="entry name" value="MoCF_Sase_C"/>
</dbReference>